<accession>A0A0N4UYF6</accession>
<evidence type="ECO:0000256" key="3">
    <source>
        <dbReference type="PROSITE-ProRule" id="PRU01052"/>
    </source>
</evidence>
<dbReference type="OrthoDB" id="7788754at2759"/>
<feature type="domain" description="GB1/RHD3-type G" evidence="4">
    <location>
        <begin position="41"/>
        <end position="158"/>
    </location>
</feature>
<evidence type="ECO:0000256" key="2">
    <source>
        <dbReference type="ARBA" id="ARBA00023134"/>
    </source>
</evidence>
<dbReference type="GO" id="GO:0003924">
    <property type="term" value="F:GTPase activity"/>
    <property type="evidence" value="ECO:0007669"/>
    <property type="project" value="InterPro"/>
</dbReference>
<dbReference type="Gene3D" id="3.40.50.300">
    <property type="entry name" value="P-loop containing nucleotide triphosphate hydrolases"/>
    <property type="match status" value="1"/>
</dbReference>
<dbReference type="GO" id="GO:0005525">
    <property type="term" value="F:GTP binding"/>
    <property type="evidence" value="ECO:0007669"/>
    <property type="project" value="UniProtKB-KW"/>
</dbReference>
<evidence type="ECO:0000256" key="1">
    <source>
        <dbReference type="ARBA" id="ARBA00022741"/>
    </source>
</evidence>
<protein>
    <submittedName>
        <fullName evidence="7">GB1/RHD3-type G domain-containing protein</fullName>
    </submittedName>
</protein>
<dbReference type="Pfam" id="PF02263">
    <property type="entry name" value="GBP"/>
    <property type="match status" value="1"/>
</dbReference>
<evidence type="ECO:0000313" key="5">
    <source>
        <dbReference type="EMBL" id="VDD87174.1"/>
    </source>
</evidence>
<dbReference type="Proteomes" id="UP000274131">
    <property type="component" value="Unassembled WGS sequence"/>
</dbReference>
<dbReference type="PANTHER" id="PTHR10751">
    <property type="entry name" value="GUANYLATE BINDING PROTEIN"/>
    <property type="match status" value="1"/>
</dbReference>
<evidence type="ECO:0000259" key="4">
    <source>
        <dbReference type="PROSITE" id="PS51715"/>
    </source>
</evidence>
<evidence type="ECO:0000313" key="6">
    <source>
        <dbReference type="Proteomes" id="UP000274131"/>
    </source>
</evidence>
<dbReference type="PROSITE" id="PS51715">
    <property type="entry name" value="G_GB1_RHD3"/>
    <property type="match status" value="1"/>
</dbReference>
<evidence type="ECO:0000313" key="7">
    <source>
        <dbReference type="WBParaSite" id="EVEC_0000260901-mRNA-1"/>
    </source>
</evidence>
<dbReference type="InterPro" id="IPR030386">
    <property type="entry name" value="G_GB1_RHD3_dom"/>
</dbReference>
<sequence length="398" mass="46625">MGKSGHKDGHALCILKKLDNGNWDLNDKRIRKLFTSEEVKDKKIMVLSIAGRSRTGKSYLLNFFLQYLNASEEDRQNDKWLKQTDPSLGFSWRGGTERETSGIWMWSKPFFLKNKHDETLALFLMDTEGFFDARSTSEDCAIIFALSNLLSSVQLFNIKDQLQLDVLKQVEVFSQYGLYAEKSKESKPYQKLIYLIRDWLFVGENCYGFDGGNVYYKNLMNSEKTSNEIREPEKDFLPQVQSLVEQLFSKGWVTAKKLDREEITSEDMVTLFRNYVLLFNENDIPPPEALFKTIGNVKVENLVRNCKDLYAEEISKELELRGLKKDPCLDELHRLHVNTGDEQELGKMFRKLHEIAMERALEKFRLVTRYSPNSSERGKEYEYYDMLYKRLQLYIELA</sequence>
<dbReference type="AlphaFoldDB" id="A0A0N4UYF6"/>
<dbReference type="SUPFAM" id="SSF52540">
    <property type="entry name" value="P-loop containing nucleoside triphosphate hydrolases"/>
    <property type="match status" value="1"/>
</dbReference>
<reference evidence="7" key="1">
    <citation type="submission" date="2017-02" db="UniProtKB">
        <authorList>
            <consortium name="WormBaseParasite"/>
        </authorList>
    </citation>
    <scope>IDENTIFICATION</scope>
</reference>
<dbReference type="WBParaSite" id="EVEC_0000260901-mRNA-1">
    <property type="protein sequence ID" value="EVEC_0000260901-mRNA-1"/>
    <property type="gene ID" value="EVEC_0000260901"/>
</dbReference>
<gene>
    <name evidence="5" type="ORF">EVEC_LOCUS2317</name>
</gene>
<comment type="similarity">
    <text evidence="3">Belongs to the TRAFAC class dynamin-like GTPase superfamily. GB1/RHD3 GTPase family.</text>
</comment>
<keyword evidence="1" id="KW-0547">Nucleotide-binding</keyword>
<name>A0A0N4UYF6_ENTVE</name>
<dbReference type="InterPro" id="IPR015894">
    <property type="entry name" value="Guanylate-bd_N"/>
</dbReference>
<dbReference type="InterPro" id="IPR027417">
    <property type="entry name" value="P-loop_NTPase"/>
</dbReference>
<dbReference type="EMBL" id="UXUI01007358">
    <property type="protein sequence ID" value="VDD87174.1"/>
    <property type="molecule type" value="Genomic_DNA"/>
</dbReference>
<keyword evidence="6" id="KW-1185">Reference proteome</keyword>
<proteinExistence type="inferred from homology"/>
<organism evidence="7">
    <name type="scientific">Enterobius vermicularis</name>
    <name type="common">Human pinworm</name>
    <dbReference type="NCBI Taxonomy" id="51028"/>
    <lineage>
        <taxon>Eukaryota</taxon>
        <taxon>Metazoa</taxon>
        <taxon>Ecdysozoa</taxon>
        <taxon>Nematoda</taxon>
        <taxon>Chromadorea</taxon>
        <taxon>Rhabditida</taxon>
        <taxon>Spirurina</taxon>
        <taxon>Oxyuridomorpha</taxon>
        <taxon>Oxyuroidea</taxon>
        <taxon>Oxyuridae</taxon>
        <taxon>Enterobius</taxon>
    </lineage>
</organism>
<keyword evidence="2" id="KW-0342">GTP-binding</keyword>
<reference evidence="5 6" key="2">
    <citation type="submission" date="2018-10" db="EMBL/GenBank/DDBJ databases">
        <authorList>
            <consortium name="Pathogen Informatics"/>
        </authorList>
    </citation>
    <scope>NUCLEOTIDE SEQUENCE [LARGE SCALE GENOMIC DNA]</scope>
</reference>